<evidence type="ECO:0000313" key="2">
    <source>
        <dbReference type="EMBL" id="THU50411.1"/>
    </source>
</evidence>
<dbReference type="Proteomes" id="UP000317650">
    <property type="component" value="Chromosome 6"/>
</dbReference>
<keyword evidence="3" id="KW-1185">Reference proteome</keyword>
<feature type="signal peptide" evidence="1">
    <location>
        <begin position="1"/>
        <end position="19"/>
    </location>
</feature>
<dbReference type="AlphaFoldDB" id="A0A4S8IPH0"/>
<sequence length="64" mass="7689">MARFGGWIRFLMSILRVLMERPVPSELELVNGEMVRFCGRIRFLLSFLRFLMERPVRSKVQLLF</sequence>
<proteinExistence type="predicted"/>
<accession>A0A4S8IPH0</accession>
<evidence type="ECO:0000256" key="1">
    <source>
        <dbReference type="SAM" id="SignalP"/>
    </source>
</evidence>
<reference evidence="2 3" key="1">
    <citation type="journal article" date="2019" name="Nat. Plants">
        <title>Genome sequencing of Musa balbisiana reveals subgenome evolution and function divergence in polyploid bananas.</title>
        <authorList>
            <person name="Yao X."/>
        </authorList>
    </citation>
    <scope>NUCLEOTIDE SEQUENCE [LARGE SCALE GENOMIC DNA]</scope>
    <source>
        <strain evidence="3">cv. DH-PKW</strain>
        <tissue evidence="2">Leaves</tissue>
    </source>
</reference>
<keyword evidence="1" id="KW-0732">Signal</keyword>
<name>A0A4S8IPH0_MUSBA</name>
<dbReference type="EMBL" id="PYDT01000009">
    <property type="protein sequence ID" value="THU50411.1"/>
    <property type="molecule type" value="Genomic_DNA"/>
</dbReference>
<comment type="caution">
    <text evidence="2">The sequence shown here is derived from an EMBL/GenBank/DDBJ whole genome shotgun (WGS) entry which is preliminary data.</text>
</comment>
<feature type="chain" id="PRO_5020187422" evidence="1">
    <location>
        <begin position="20"/>
        <end position="64"/>
    </location>
</feature>
<protein>
    <submittedName>
        <fullName evidence="2">Uncharacterized protein</fullName>
    </submittedName>
</protein>
<gene>
    <name evidence="2" type="ORF">C4D60_Mb06t19930</name>
</gene>
<organism evidence="2 3">
    <name type="scientific">Musa balbisiana</name>
    <name type="common">Banana</name>
    <dbReference type="NCBI Taxonomy" id="52838"/>
    <lineage>
        <taxon>Eukaryota</taxon>
        <taxon>Viridiplantae</taxon>
        <taxon>Streptophyta</taxon>
        <taxon>Embryophyta</taxon>
        <taxon>Tracheophyta</taxon>
        <taxon>Spermatophyta</taxon>
        <taxon>Magnoliopsida</taxon>
        <taxon>Liliopsida</taxon>
        <taxon>Zingiberales</taxon>
        <taxon>Musaceae</taxon>
        <taxon>Musa</taxon>
    </lineage>
</organism>
<evidence type="ECO:0000313" key="3">
    <source>
        <dbReference type="Proteomes" id="UP000317650"/>
    </source>
</evidence>